<dbReference type="STRING" id="84645.A0A498MCD5"/>
<comment type="similarity">
    <text evidence="4">Belongs to the AB hydrolase superfamily. Lipase family.</text>
</comment>
<dbReference type="PRINTS" id="PR00821">
    <property type="entry name" value="TAGLIPASE"/>
</dbReference>
<dbReference type="SUPFAM" id="SSF81338">
    <property type="entry name" value="Aquaporin-like"/>
    <property type="match status" value="2"/>
</dbReference>
<keyword evidence="9 12" id="KW-1133">Transmembrane helix</keyword>
<dbReference type="InterPro" id="IPR013818">
    <property type="entry name" value="Lipase"/>
</dbReference>
<dbReference type="InterPro" id="IPR000734">
    <property type="entry name" value="TAG_lipase"/>
</dbReference>
<dbReference type="PROSITE" id="PS00221">
    <property type="entry name" value="MIP"/>
    <property type="match status" value="1"/>
</dbReference>
<dbReference type="Gene3D" id="3.40.50.1820">
    <property type="entry name" value="alpha/beta hydrolase"/>
    <property type="match status" value="1"/>
</dbReference>
<dbReference type="InterPro" id="IPR029058">
    <property type="entry name" value="AB_hydrolase_fold"/>
</dbReference>
<evidence type="ECO:0000256" key="10">
    <source>
        <dbReference type="ARBA" id="ARBA00023136"/>
    </source>
</evidence>
<feature type="compositionally biased region" description="Polar residues" evidence="11">
    <location>
        <begin position="174"/>
        <end position="183"/>
    </location>
</feature>
<gene>
    <name evidence="14" type="ORF">ROHU_037000</name>
</gene>
<evidence type="ECO:0000256" key="1">
    <source>
        <dbReference type="ARBA" id="ARBA00004141"/>
    </source>
</evidence>
<dbReference type="Pfam" id="PF00230">
    <property type="entry name" value="MIP"/>
    <property type="match status" value="2"/>
</dbReference>
<dbReference type="GO" id="GO:0150105">
    <property type="term" value="P:protein localization to cell-cell junction"/>
    <property type="evidence" value="ECO:0007669"/>
    <property type="project" value="TreeGrafter"/>
</dbReference>
<reference evidence="14 15" key="1">
    <citation type="submission" date="2018-03" db="EMBL/GenBank/DDBJ databases">
        <title>Draft genome sequence of Rohu Carp (Labeo rohita).</title>
        <authorList>
            <person name="Das P."/>
            <person name="Kushwaha B."/>
            <person name="Joshi C.G."/>
            <person name="Kumar D."/>
            <person name="Nagpure N.S."/>
            <person name="Sahoo L."/>
            <person name="Das S.P."/>
            <person name="Bit A."/>
            <person name="Patnaik S."/>
            <person name="Meher P.K."/>
            <person name="Jayasankar P."/>
            <person name="Koringa P.G."/>
            <person name="Patel N.V."/>
            <person name="Hinsu A.T."/>
            <person name="Kumar R."/>
            <person name="Pandey M."/>
            <person name="Agarwal S."/>
            <person name="Srivastava S."/>
            <person name="Singh M."/>
            <person name="Iquebal M.A."/>
            <person name="Jaiswal S."/>
            <person name="Angadi U.B."/>
            <person name="Kumar N."/>
            <person name="Raza M."/>
            <person name="Shah T.M."/>
            <person name="Rai A."/>
            <person name="Jena J.K."/>
        </authorList>
    </citation>
    <scope>NUCLEOTIDE SEQUENCE [LARGE SCALE GENOMIC DNA]</scope>
    <source>
        <strain evidence="14">DASCIFA01</strain>
        <tissue evidence="14">Testis</tissue>
    </source>
</reference>
<keyword evidence="15" id="KW-1185">Reference proteome</keyword>
<dbReference type="EMBL" id="QBIY01012744">
    <property type="protein sequence ID" value="RXN17483.1"/>
    <property type="molecule type" value="Genomic_DNA"/>
</dbReference>
<dbReference type="GO" id="GO:0016020">
    <property type="term" value="C:membrane"/>
    <property type="evidence" value="ECO:0007669"/>
    <property type="project" value="UniProtKB-SubCell"/>
</dbReference>
<dbReference type="InterPro" id="IPR036392">
    <property type="entry name" value="PLAT/LH2_dom_sf"/>
</dbReference>
<comment type="subcellular location">
    <subcellularLocation>
        <location evidence="1">Membrane</location>
        <topology evidence="1">Multi-pass membrane protein</topology>
    </subcellularLocation>
    <subcellularLocation>
        <location evidence="2">Secreted</location>
    </subcellularLocation>
</comment>
<dbReference type="PRINTS" id="PR00824">
    <property type="entry name" value="HEPLIPASE"/>
</dbReference>
<dbReference type="Pfam" id="PF00151">
    <property type="entry name" value="Lipase"/>
    <property type="match status" value="1"/>
</dbReference>
<keyword evidence="6" id="KW-0964">Secreted</keyword>
<dbReference type="InterPro" id="IPR018159">
    <property type="entry name" value="Spectrin/alpha-actinin"/>
</dbReference>
<dbReference type="InterPro" id="IPR022357">
    <property type="entry name" value="MIP_CS"/>
</dbReference>
<evidence type="ECO:0000256" key="12">
    <source>
        <dbReference type="SAM" id="Phobius"/>
    </source>
</evidence>
<dbReference type="SUPFAM" id="SSF49723">
    <property type="entry name" value="Lipase/lipooxygenase domain (PLAT/LH2 domain)"/>
    <property type="match status" value="1"/>
</dbReference>
<keyword evidence="7" id="KW-0358">Heparin-binding</keyword>
<evidence type="ECO:0000256" key="9">
    <source>
        <dbReference type="ARBA" id="ARBA00022989"/>
    </source>
</evidence>
<feature type="transmembrane region" description="Helical" evidence="12">
    <location>
        <begin position="991"/>
        <end position="1009"/>
    </location>
</feature>
<evidence type="ECO:0000256" key="5">
    <source>
        <dbReference type="ARBA" id="ARBA00022448"/>
    </source>
</evidence>
<evidence type="ECO:0000256" key="2">
    <source>
        <dbReference type="ARBA" id="ARBA00004613"/>
    </source>
</evidence>
<evidence type="ECO:0000256" key="4">
    <source>
        <dbReference type="ARBA" id="ARBA00010701"/>
    </source>
</evidence>
<dbReference type="CDD" id="cd00333">
    <property type="entry name" value="MIP"/>
    <property type="match status" value="1"/>
</dbReference>
<dbReference type="Gene3D" id="1.20.1080.10">
    <property type="entry name" value="Glycerol uptake facilitator protein"/>
    <property type="match status" value="2"/>
</dbReference>
<feature type="region of interest" description="Disordered" evidence="11">
    <location>
        <begin position="331"/>
        <end position="352"/>
    </location>
</feature>
<feature type="region of interest" description="Disordered" evidence="11">
    <location>
        <begin position="1108"/>
        <end position="1142"/>
    </location>
</feature>
<comment type="caution">
    <text evidence="14">The sequence shown here is derived from an EMBL/GenBank/DDBJ whole genome shotgun (WGS) entry which is preliminary data.</text>
</comment>
<feature type="region of interest" description="Disordered" evidence="11">
    <location>
        <begin position="1"/>
        <end position="30"/>
    </location>
</feature>
<evidence type="ECO:0000259" key="13">
    <source>
        <dbReference type="Pfam" id="PF00151"/>
    </source>
</evidence>
<dbReference type="PANTHER" id="PTHR46349">
    <property type="entry name" value="CINGULIN-LIKE PROTEIN 1-RELATED"/>
    <property type="match status" value="1"/>
</dbReference>
<feature type="compositionally biased region" description="Basic and acidic residues" evidence="11">
    <location>
        <begin position="195"/>
        <end position="214"/>
    </location>
</feature>
<feature type="transmembrane region" description="Helical" evidence="12">
    <location>
        <begin position="1054"/>
        <end position="1075"/>
    </location>
</feature>
<comment type="similarity">
    <text evidence="3">Belongs to the MIP/aquaporin (TC 1.A.8) family.</text>
</comment>
<feature type="region of interest" description="Disordered" evidence="11">
    <location>
        <begin position="174"/>
        <end position="255"/>
    </location>
</feature>
<feature type="domain" description="Lipase" evidence="13">
    <location>
        <begin position="1142"/>
        <end position="1453"/>
    </location>
</feature>
<protein>
    <submittedName>
        <fullName evidence="14">Hepatic triacylglycerol lipase-like protein</fullName>
    </submittedName>
</protein>
<dbReference type="InterPro" id="IPR023271">
    <property type="entry name" value="Aquaporin-like"/>
</dbReference>
<evidence type="ECO:0000256" key="3">
    <source>
        <dbReference type="ARBA" id="ARBA00006175"/>
    </source>
</evidence>
<feature type="region of interest" description="Disordered" evidence="11">
    <location>
        <begin position="636"/>
        <end position="663"/>
    </location>
</feature>
<evidence type="ECO:0000256" key="7">
    <source>
        <dbReference type="ARBA" id="ARBA00022674"/>
    </source>
</evidence>
<proteinExistence type="inferred from homology"/>
<dbReference type="SUPFAM" id="SSF53474">
    <property type="entry name" value="alpha/beta-Hydrolases"/>
    <property type="match status" value="1"/>
</dbReference>
<accession>A0A498MCD5</accession>
<dbReference type="Gene3D" id="2.60.60.20">
    <property type="entry name" value="PLAT/LH2 domain"/>
    <property type="match status" value="1"/>
</dbReference>
<dbReference type="InterPro" id="IPR000425">
    <property type="entry name" value="MIP"/>
</dbReference>
<keyword evidence="8 12" id="KW-0812">Transmembrane</keyword>
<feature type="transmembrane region" description="Helical" evidence="12">
    <location>
        <begin position="1016"/>
        <end position="1039"/>
    </location>
</feature>
<dbReference type="CDD" id="cd00707">
    <property type="entry name" value="Pancreat_lipase_like"/>
    <property type="match status" value="1"/>
</dbReference>
<dbReference type="GO" id="GO:0005923">
    <property type="term" value="C:bicellular tight junction"/>
    <property type="evidence" value="ECO:0007669"/>
    <property type="project" value="TreeGrafter"/>
</dbReference>
<keyword evidence="5" id="KW-0813">Transport</keyword>
<evidence type="ECO:0000256" key="11">
    <source>
        <dbReference type="SAM" id="MobiDB-lite"/>
    </source>
</evidence>
<name>A0A498MCD5_LABRO</name>
<dbReference type="GO" id="GO:0015267">
    <property type="term" value="F:channel activity"/>
    <property type="evidence" value="ECO:0007669"/>
    <property type="project" value="InterPro"/>
</dbReference>
<feature type="transmembrane region" description="Helical" evidence="12">
    <location>
        <begin position="962"/>
        <end position="985"/>
    </location>
</feature>
<dbReference type="Proteomes" id="UP000290572">
    <property type="component" value="Unassembled WGS sequence"/>
</dbReference>
<evidence type="ECO:0000256" key="8">
    <source>
        <dbReference type="ARBA" id="ARBA00022692"/>
    </source>
</evidence>
<dbReference type="InterPro" id="IPR033906">
    <property type="entry name" value="Lipase_N"/>
</dbReference>
<dbReference type="InterPro" id="IPR002333">
    <property type="entry name" value="Lipase_hep"/>
</dbReference>
<organism evidence="14 15">
    <name type="scientific">Labeo rohita</name>
    <name type="common">Indian major carp</name>
    <name type="synonym">Cyprinus rohita</name>
    <dbReference type="NCBI Taxonomy" id="84645"/>
    <lineage>
        <taxon>Eukaryota</taxon>
        <taxon>Metazoa</taxon>
        <taxon>Chordata</taxon>
        <taxon>Craniata</taxon>
        <taxon>Vertebrata</taxon>
        <taxon>Euteleostomi</taxon>
        <taxon>Actinopterygii</taxon>
        <taxon>Neopterygii</taxon>
        <taxon>Teleostei</taxon>
        <taxon>Ostariophysi</taxon>
        <taxon>Cypriniformes</taxon>
        <taxon>Cyprinidae</taxon>
        <taxon>Labeoninae</taxon>
        <taxon>Labeonini</taxon>
        <taxon>Labeo</taxon>
    </lineage>
</organism>
<dbReference type="CDD" id="cd00176">
    <property type="entry name" value="SPEC"/>
    <property type="match status" value="1"/>
</dbReference>
<sequence>MESFGAQDGRSQSDPVRASQDDSGSFGVQVQVQGISGRPYVVLNAQGRRVPRSPEYPDVFLAEHRRQEFVSNMSGGASSTQTPRPDHHRSLRVFKNPSVQLLNYQRNPEILKPYDPRNSRGWCSSPSSPVMVKRARIPVPGAGRDRVQEPAVESVPCQPSHIICRMSVPASETYDTGTASAGSPRTGRVGHRGRIAPEEKRRSRSLESRSDGIRTEVGGFAQSGQGERSEVNEENGSGQATPDLLKGRRELPDQPDEETAKLVMVNYLKDGSCEGEAVIRQRVELMFDKIHMLKFRALEEFAFAAPLEEVNDLKDRRAALERHVSLLQQQLQEAKQDSDGLSEEKEETNAELKRLQEALERSEQEQITLRHKLTDMEKELQTSLDQLLQARRARDQCRSDMRDLQQQLSDIHDELDSAKSCEAGERDRLLQDLSELRGEFEALQRVQEEQEEALHRRDRELTALRGALEEEISAHARDVEALQEEHQQEIHRLLEATQEAKEAPDSTRLRPPPLLQSVALLGQKVLEVAAEKGAGQTLIAELKQTKAELQLKISALEEQISSLDHLIQQKQEQEKLLTERVEQLTMEKRNLEEELQEVRQQEDDMCGANRALMRHLEDTQGELSRLTRAHRELKERFEEERRRTEELQRRRSELEEERRSQDRVLERLHDEMSAAVTGSEQETQRLQEENKDLRGRVSQLEGSQRLGQDAVVSELQLHVQELEERLLGEEKEKSDLQQLNRRLERRMKELTLHLEEEKLSLQDQRDQRQLDEAEEEIERLENSRKKLQRDVEEQQEISDQLKTEICGLRNHISPVRRTRSIMKHHCALKHGIFKEFLAEFLGTFVLVLFGCGSVAQTVLSRNTLGEPLTVHIGFSTGLMMGVYVAGGVSGNTHTHTHTHTGYISITHRNSSALTREPEPQASDHCLSQNRSINRIHSSFCGHLNPAVSLAMVILGKLKIWKFPIYVAAQMLGAFVGAAAVFGLYYDAFMDFTSGILSVTGINATGHIFASYPGRHLTVLGGFVDQVVGTGMLVLCILAVVDGRNIGAPHGVEPLAVGLILLGISVSMGLNCGYPLNPARDLGPRLFTAAAGWGMEVFRLSFSGSRADADPQEKLLTPPDDHESPERFTPHDCRHSASETHSAPPVKTVLKSSFHLYHEGSVFEETCAVVPFRSETLHSCAYNHGDPLVMIIHGWKINGLMETWIFDLASALKVRLGRVNVFISDWRSLARQPYPIAAKNSRQVGQDVATLLKWLEEVAQLSMDDVHLIGYSLGAHVAGFAGSHFRGLRKVGRITGLDPAAPHFEGLPAFDRLSPDDAQFVDAIHTFTGNSFMPGVGIKQSVAHVDFYPNGGSFQPGCKMLDIYSNVFQYGLEGVPKTIKCAHERAVKLFTDSLVNASQPIIGYRCRDDSTFNKGLCLDCKQMRCNTLGFDVRRERVGRNAKGLYLRTGPQVPYRVFHYQIRVLLKNLIEPVEASLSVTLNGTGGESPELPIILHQESTGLKSFSSLLAVASDLGQLSSVRLVWKGELVWSNWMRRVRNIMNWNTSDQDTELSVWRICIKSGESQEKMWFCGASAGVSRLRISEEQEFRRCQSSSSPSQT</sequence>
<dbReference type="FunFam" id="3.40.50.1820:FF:000441">
    <property type="entry name" value="Lipoprotein lipase"/>
    <property type="match status" value="1"/>
</dbReference>
<dbReference type="GO" id="GO:0008201">
    <property type="term" value="F:heparin binding"/>
    <property type="evidence" value="ECO:0007669"/>
    <property type="project" value="UniProtKB-KW"/>
</dbReference>
<evidence type="ECO:0000313" key="14">
    <source>
        <dbReference type="EMBL" id="RXN17483.1"/>
    </source>
</evidence>
<keyword evidence="10 12" id="KW-0472">Membrane</keyword>
<feature type="compositionally biased region" description="Polar residues" evidence="11">
    <location>
        <begin position="21"/>
        <end position="30"/>
    </location>
</feature>
<dbReference type="GO" id="GO:0004806">
    <property type="term" value="F:triacylglycerol lipase activity"/>
    <property type="evidence" value="ECO:0007669"/>
    <property type="project" value="InterPro"/>
</dbReference>
<evidence type="ECO:0000313" key="15">
    <source>
        <dbReference type="Proteomes" id="UP000290572"/>
    </source>
</evidence>
<dbReference type="GO" id="GO:0005576">
    <property type="term" value="C:extracellular region"/>
    <property type="evidence" value="ECO:0007669"/>
    <property type="project" value="UniProtKB-SubCell"/>
</dbReference>
<evidence type="ECO:0000256" key="6">
    <source>
        <dbReference type="ARBA" id="ARBA00022525"/>
    </source>
</evidence>
<dbReference type="GO" id="GO:0006629">
    <property type="term" value="P:lipid metabolic process"/>
    <property type="evidence" value="ECO:0007669"/>
    <property type="project" value="InterPro"/>
</dbReference>
<feature type="compositionally biased region" description="Basic and acidic residues" evidence="11">
    <location>
        <begin position="1108"/>
        <end position="1137"/>
    </location>
</feature>
<dbReference type="PANTHER" id="PTHR46349:SF2">
    <property type="entry name" value="CINGULIN-LIKE PROTEIN 1"/>
    <property type="match status" value="1"/>
</dbReference>